<feature type="signal peptide" evidence="1">
    <location>
        <begin position="1"/>
        <end position="26"/>
    </location>
</feature>
<evidence type="ECO:0000313" key="5">
    <source>
        <dbReference type="Proteomes" id="UP001527202"/>
    </source>
</evidence>
<dbReference type="EMBL" id="JAMDMJ010000002">
    <property type="protein sequence ID" value="MCY9594640.1"/>
    <property type="molecule type" value="Genomic_DNA"/>
</dbReference>
<dbReference type="GeneID" id="95373967"/>
<evidence type="ECO:0000313" key="4">
    <source>
        <dbReference type="Proteomes" id="UP000288943"/>
    </source>
</evidence>
<organism evidence="3 4">
    <name type="scientific">Paenibacillus chitinolyticus</name>
    <dbReference type="NCBI Taxonomy" id="79263"/>
    <lineage>
        <taxon>Bacteria</taxon>
        <taxon>Bacillati</taxon>
        <taxon>Bacillota</taxon>
        <taxon>Bacilli</taxon>
        <taxon>Bacillales</taxon>
        <taxon>Paenibacillaceae</taxon>
        <taxon>Paenibacillus</taxon>
    </lineage>
</organism>
<evidence type="ECO:0000313" key="3">
    <source>
        <dbReference type="EMBL" id="QAV16878.1"/>
    </source>
</evidence>
<dbReference type="AlphaFoldDB" id="A0A410WR16"/>
<dbReference type="KEGG" id="pchi:PC41400_03930"/>
<accession>A0A410WR16</accession>
<keyword evidence="1" id="KW-0732">Signal</keyword>
<feature type="chain" id="PRO_5019151841" evidence="1">
    <location>
        <begin position="27"/>
        <end position="248"/>
    </location>
</feature>
<reference evidence="2 5" key="2">
    <citation type="submission" date="2022-05" db="EMBL/GenBank/DDBJ databases">
        <title>Genome Sequencing of Bee-Associated Microbes.</title>
        <authorList>
            <person name="Dunlap C."/>
        </authorList>
    </citation>
    <scope>NUCLEOTIDE SEQUENCE [LARGE SCALE GENOMIC DNA]</scope>
    <source>
        <strain evidence="2 5">NRRL B-23120</strain>
    </source>
</reference>
<evidence type="ECO:0000256" key="1">
    <source>
        <dbReference type="SAM" id="SignalP"/>
    </source>
</evidence>
<dbReference type="Proteomes" id="UP001527202">
    <property type="component" value="Unassembled WGS sequence"/>
</dbReference>
<dbReference type="EMBL" id="CP026520">
    <property type="protein sequence ID" value="QAV16878.1"/>
    <property type="molecule type" value="Genomic_DNA"/>
</dbReference>
<dbReference type="Proteomes" id="UP000288943">
    <property type="component" value="Chromosome"/>
</dbReference>
<sequence>MLKKTSFLAALLLIMAVVSFTGAAMARDYLLPHSAYIEICEEDPGDQLCQNFCEDFPDTPVCSGQESEGQETGEYVVEARLDVQFNRMNIKVNGKEFVAPNILYEGTTYLPIRDLANLLELDVNYYGAAQTAYIGQLPAGEVPDEVIDEWEKQLSEESANGDAAAGTLVRGGGTIDVYLDRVQVKVHGERIVDSTFLYDGTTYVPMRAACDILELPVNYYGPTSTAYIGEVPAGEVPKAEVDKWKSGK</sequence>
<protein>
    <submittedName>
        <fullName evidence="2">Copper amine oxidase N-terminal domain-containing protein</fullName>
    </submittedName>
</protein>
<reference evidence="3 4" key="1">
    <citation type="submission" date="2018-01" db="EMBL/GenBank/DDBJ databases">
        <title>The whole genome sequencing and assembly of Paenibacillus chitinolyticus KCCM 41400 strain.</title>
        <authorList>
            <person name="Kim J.-Y."/>
            <person name="Park M.-K."/>
            <person name="Lee Y.-J."/>
            <person name="Yi H."/>
            <person name="Bahn Y.-S."/>
            <person name="Kim J.F."/>
            <person name="Lee D.-W."/>
        </authorList>
    </citation>
    <scope>NUCLEOTIDE SEQUENCE [LARGE SCALE GENOMIC DNA]</scope>
    <source>
        <strain evidence="3 4">KCCM 41400</strain>
    </source>
</reference>
<proteinExistence type="predicted"/>
<name>A0A410WR16_9BACL</name>
<dbReference type="RefSeq" id="WP_042232160.1">
    <property type="nucleotide sequence ID" value="NZ_CP026520.1"/>
</dbReference>
<keyword evidence="5" id="KW-1185">Reference proteome</keyword>
<evidence type="ECO:0000313" key="2">
    <source>
        <dbReference type="EMBL" id="MCY9594640.1"/>
    </source>
</evidence>
<gene>
    <name evidence="2" type="ORF">M5X16_02500</name>
    <name evidence="3" type="ORF">PC41400_03930</name>
</gene>
<dbReference type="OrthoDB" id="9780101at2"/>